<evidence type="ECO:0000256" key="2">
    <source>
        <dbReference type="ARBA" id="ARBA00022670"/>
    </source>
</evidence>
<organism evidence="6">
    <name type="scientific">uncultured Frankineae bacterium</name>
    <dbReference type="NCBI Taxonomy" id="437475"/>
    <lineage>
        <taxon>Bacteria</taxon>
        <taxon>Bacillati</taxon>
        <taxon>Actinomycetota</taxon>
        <taxon>Actinomycetes</taxon>
        <taxon>Frankiales</taxon>
        <taxon>environmental samples</taxon>
    </lineage>
</organism>
<evidence type="ECO:0000259" key="5">
    <source>
        <dbReference type="PROSITE" id="PS51935"/>
    </source>
</evidence>
<dbReference type="Gene3D" id="3.90.1720.10">
    <property type="entry name" value="endopeptidase domain like (from Nostoc punctiforme)"/>
    <property type="match status" value="1"/>
</dbReference>
<evidence type="ECO:0000256" key="3">
    <source>
        <dbReference type="ARBA" id="ARBA00022801"/>
    </source>
</evidence>
<keyword evidence="4" id="KW-0788">Thiol protease</keyword>
<dbReference type="SUPFAM" id="SSF54001">
    <property type="entry name" value="Cysteine proteinases"/>
    <property type="match status" value="1"/>
</dbReference>
<dbReference type="InterPro" id="IPR000064">
    <property type="entry name" value="NLP_P60_dom"/>
</dbReference>
<dbReference type="InterPro" id="IPR051794">
    <property type="entry name" value="PG_Endopeptidase_C40"/>
</dbReference>
<accession>A0A6J4KGN4</accession>
<dbReference type="EMBL" id="CADCUB010000002">
    <property type="protein sequence ID" value="CAA9304370.1"/>
    <property type="molecule type" value="Genomic_DNA"/>
</dbReference>
<proteinExistence type="inferred from homology"/>
<protein>
    <submittedName>
        <fullName evidence="6">Phage endolysin</fullName>
    </submittedName>
</protein>
<dbReference type="GO" id="GO:0008234">
    <property type="term" value="F:cysteine-type peptidase activity"/>
    <property type="evidence" value="ECO:0007669"/>
    <property type="project" value="UniProtKB-KW"/>
</dbReference>
<feature type="domain" description="NlpC/P60" evidence="5">
    <location>
        <begin position="157"/>
        <end position="268"/>
    </location>
</feature>
<reference evidence="6" key="1">
    <citation type="submission" date="2020-02" db="EMBL/GenBank/DDBJ databases">
        <authorList>
            <person name="Meier V. D."/>
        </authorList>
    </citation>
    <scope>NUCLEOTIDE SEQUENCE</scope>
    <source>
        <strain evidence="6">AVDCRST_MAG07</strain>
    </source>
</reference>
<dbReference type="PANTHER" id="PTHR47359">
    <property type="entry name" value="PEPTIDOGLYCAN DL-ENDOPEPTIDASE CWLO"/>
    <property type="match status" value="1"/>
</dbReference>
<evidence type="ECO:0000256" key="4">
    <source>
        <dbReference type="ARBA" id="ARBA00022807"/>
    </source>
</evidence>
<comment type="similarity">
    <text evidence="1">Belongs to the peptidase C40 family.</text>
</comment>
<dbReference type="Pfam" id="PF00877">
    <property type="entry name" value="NLPC_P60"/>
    <property type="match status" value="1"/>
</dbReference>
<sequence length="268" mass="28151">MRTTIRAPRDPQAVTPATRTALGAGLAALLLPLCLAVPTSVGTAAAASPRSGTYLALAGPAAAVKPGRHALRVRLTTKGKPIKGVAVRFERATARGWRGAGSVRTNSRGYALGALPLSSTTKLRAVAPRRAVSREMLVRVTRPAASRARSSARVAPGNFRAAALQVALRQVGKPYRYGATGPDSFDCSGLVNYAYRSVGRSVPRTSSQLRSWAVPVSRSAAQPGDLVFSPGHVGIYVSPGRMVDAPNSGGRVSVRKIYARNYTIGRVR</sequence>
<gene>
    <name evidence="6" type="ORF">AVDCRST_MAG07-115</name>
</gene>
<evidence type="ECO:0000313" key="6">
    <source>
        <dbReference type="EMBL" id="CAA9304370.1"/>
    </source>
</evidence>
<name>A0A6J4KGN4_9ACTN</name>
<dbReference type="AlphaFoldDB" id="A0A6J4KGN4"/>
<keyword evidence="3" id="KW-0378">Hydrolase</keyword>
<dbReference type="PROSITE" id="PS51935">
    <property type="entry name" value="NLPC_P60"/>
    <property type="match status" value="1"/>
</dbReference>
<dbReference type="InterPro" id="IPR038765">
    <property type="entry name" value="Papain-like_cys_pep_sf"/>
</dbReference>
<dbReference type="PANTHER" id="PTHR47359:SF3">
    <property type="entry name" value="NLP_P60 DOMAIN-CONTAINING PROTEIN-RELATED"/>
    <property type="match status" value="1"/>
</dbReference>
<keyword evidence="2" id="KW-0645">Protease</keyword>
<dbReference type="GO" id="GO:0006508">
    <property type="term" value="P:proteolysis"/>
    <property type="evidence" value="ECO:0007669"/>
    <property type="project" value="UniProtKB-KW"/>
</dbReference>
<evidence type="ECO:0000256" key="1">
    <source>
        <dbReference type="ARBA" id="ARBA00007074"/>
    </source>
</evidence>